<evidence type="ECO:0000313" key="3">
    <source>
        <dbReference type="Proteomes" id="UP001059380"/>
    </source>
</evidence>
<name>A0A9J7BRQ0_9BACT</name>
<dbReference type="SUPFAM" id="SSF56281">
    <property type="entry name" value="Metallo-hydrolase/oxidoreductase"/>
    <property type="match status" value="1"/>
</dbReference>
<evidence type="ECO:0000313" key="2">
    <source>
        <dbReference type="EMBL" id="UWZ85257.1"/>
    </source>
</evidence>
<dbReference type="Gene3D" id="3.60.15.10">
    <property type="entry name" value="Ribonuclease Z/Hydroxyacylglutathione hydrolase-like"/>
    <property type="match status" value="1"/>
</dbReference>
<dbReference type="AlphaFoldDB" id="A0A9J7BRQ0"/>
<accession>A0A9J7BRQ0</accession>
<dbReference type="InterPro" id="IPR036866">
    <property type="entry name" value="RibonucZ/Hydroxyglut_hydro"/>
</dbReference>
<protein>
    <recommendedName>
        <fullName evidence="4">Metallohydrolase</fullName>
    </recommendedName>
</protein>
<organism evidence="2 3">
    <name type="scientific">Occallatibacter riparius</name>
    <dbReference type="NCBI Taxonomy" id="1002689"/>
    <lineage>
        <taxon>Bacteria</taxon>
        <taxon>Pseudomonadati</taxon>
        <taxon>Acidobacteriota</taxon>
        <taxon>Terriglobia</taxon>
        <taxon>Terriglobales</taxon>
        <taxon>Acidobacteriaceae</taxon>
        <taxon>Occallatibacter</taxon>
    </lineage>
</organism>
<proteinExistence type="predicted"/>
<gene>
    <name evidence="2" type="ORF">MOP44_04775</name>
</gene>
<dbReference type="Proteomes" id="UP001059380">
    <property type="component" value="Chromosome"/>
</dbReference>
<dbReference type="EMBL" id="CP093313">
    <property type="protein sequence ID" value="UWZ85257.1"/>
    <property type="molecule type" value="Genomic_DNA"/>
</dbReference>
<reference evidence="2" key="1">
    <citation type="submission" date="2021-04" db="EMBL/GenBank/DDBJ databases">
        <title>Phylogenetic analysis of Acidobacteriaceae.</title>
        <authorList>
            <person name="Qiu L."/>
            <person name="Zhang Q."/>
        </authorList>
    </citation>
    <scope>NUCLEOTIDE SEQUENCE</scope>
    <source>
        <strain evidence="2">DSM 25168</strain>
    </source>
</reference>
<dbReference type="RefSeq" id="WP_260794775.1">
    <property type="nucleotide sequence ID" value="NZ_CP093313.1"/>
</dbReference>
<sequence>MGNNNDGFALPIQGYVQWPVGTGDSTTVCMAEDMVMQVDIHHLGLAEREGDPHVPIVDRLIEHLPKRGKRPYLAVFVLTHPDEDHCLGFQKLLANVEIGELWFSPRVFREYKKDLCDDALTFREEAVRRVRKTIQSNGDVSSGDRVRIIGYDDLLREDEYKQFPKGCFSVPGHEVVEFDGVDLSDRCRVFLHAPFKDSAEEERNDCSVAMQIRLDVEGAYSYLMLLADHCYPTVKRIFEVSNAEDVKWHILLAPHHCSKSVMYWKDPGNDSETLKQDVLDLIEGAAQNPGYIIASSEPIPGSNQSGDCPPHAKAKARYQEIAPTDFLCTHEHPGQDQPQPIVFEATNNGFVYLKPAARAKQSTTATLTSAVSAARGSSAPPSSRVGFGDK</sequence>
<evidence type="ECO:0008006" key="4">
    <source>
        <dbReference type="Google" id="ProtNLM"/>
    </source>
</evidence>
<dbReference type="KEGG" id="orp:MOP44_04775"/>
<keyword evidence="3" id="KW-1185">Reference proteome</keyword>
<evidence type="ECO:0000256" key="1">
    <source>
        <dbReference type="SAM" id="MobiDB-lite"/>
    </source>
</evidence>
<feature type="region of interest" description="Disordered" evidence="1">
    <location>
        <begin position="369"/>
        <end position="390"/>
    </location>
</feature>